<organism evidence="2 3">
    <name type="scientific">Methylomirabilis oxygeniifera</name>
    <dbReference type="NCBI Taxonomy" id="671143"/>
    <lineage>
        <taxon>Bacteria</taxon>
        <taxon>Candidatus Methylomirabilota</taxon>
        <taxon>Candidatus Methylomirabilia</taxon>
        <taxon>Candidatus Methylomirabilales</taxon>
        <taxon>Candidatus Methylomirabilaceae</taxon>
        <taxon>Candidatus Methylomirabilis</taxon>
    </lineage>
</organism>
<feature type="compositionally biased region" description="Low complexity" evidence="1">
    <location>
        <begin position="11"/>
        <end position="20"/>
    </location>
</feature>
<evidence type="ECO:0000256" key="1">
    <source>
        <dbReference type="SAM" id="MobiDB-lite"/>
    </source>
</evidence>
<dbReference type="HOGENOM" id="CLU_1955616_0_0_0"/>
<protein>
    <submittedName>
        <fullName evidence="2">Uncharacterized protein</fullName>
    </submittedName>
</protein>
<evidence type="ECO:0000313" key="3">
    <source>
        <dbReference type="Proteomes" id="UP000006898"/>
    </source>
</evidence>
<dbReference type="KEGG" id="mox:DAMO_0491"/>
<accession>D5MJY4</accession>
<proteinExistence type="predicted"/>
<feature type="region of interest" description="Disordered" evidence="1">
    <location>
        <begin position="1"/>
        <end position="30"/>
    </location>
</feature>
<sequence length="128" mass="14285">MKFLRKMFSGQQMAAEASSEQSEEPTEVGPRQVQGVLILTRQPLSDSWGLLEQITALQQSKGYRISLNCISKAAITDKLDDEAFLHEKIRKEFAKIGGEDLIARTKMYPCQASGGNTGIYCVIFDRPE</sequence>
<dbReference type="AlphaFoldDB" id="D5MJY4"/>
<dbReference type="Proteomes" id="UP000006898">
    <property type="component" value="Chromosome"/>
</dbReference>
<gene>
    <name evidence="2" type="ORF">DAMO_0491</name>
</gene>
<dbReference type="STRING" id="671143.DAMO_0491"/>
<evidence type="ECO:0000313" key="2">
    <source>
        <dbReference type="EMBL" id="CBE67567.1"/>
    </source>
</evidence>
<name>D5MJY4_METO1</name>
<dbReference type="EMBL" id="FP565575">
    <property type="protein sequence ID" value="CBE67567.1"/>
    <property type="molecule type" value="Genomic_DNA"/>
</dbReference>
<reference evidence="2 3" key="1">
    <citation type="journal article" date="2010" name="Nature">
        <title>Nitrite-driven anaerobic methane oxidation by oxygenic bacteria.</title>
        <authorList>
            <person name="Ettwig K.F."/>
            <person name="Butler M.K."/>
            <person name="Le Paslier D."/>
            <person name="Pelletier E."/>
            <person name="Mangenot S."/>
            <person name="Kuypers M.M.M."/>
            <person name="Schreiber F."/>
            <person name="Dutilh B.E."/>
            <person name="Zedelius J."/>
            <person name="de Beer D."/>
            <person name="Gloerich J."/>
            <person name="Wessels H.J.C.T."/>
            <person name="van Allen T."/>
            <person name="Luesken F."/>
            <person name="Wu M."/>
            <person name="van de Pas-Schoonen K.T."/>
            <person name="Op den Camp H.J.M."/>
            <person name="Janssen-Megens E.M."/>
            <person name="Francoijs K-J."/>
            <person name="Stunnenberg H."/>
            <person name="Weissenbach J."/>
            <person name="Jetten M.S.M."/>
            <person name="Strous M."/>
        </authorList>
    </citation>
    <scope>NUCLEOTIDE SEQUENCE [LARGE SCALE GENOMIC DNA]</scope>
</reference>